<organism evidence="3 4">
    <name type="scientific">Dimargaris cristalligena</name>
    <dbReference type="NCBI Taxonomy" id="215637"/>
    <lineage>
        <taxon>Eukaryota</taxon>
        <taxon>Fungi</taxon>
        <taxon>Fungi incertae sedis</taxon>
        <taxon>Zoopagomycota</taxon>
        <taxon>Kickxellomycotina</taxon>
        <taxon>Dimargaritomycetes</taxon>
        <taxon>Dimargaritales</taxon>
        <taxon>Dimargaritaceae</taxon>
        <taxon>Dimargaris</taxon>
    </lineage>
</organism>
<dbReference type="InterPro" id="IPR011990">
    <property type="entry name" value="TPR-like_helical_dom_sf"/>
</dbReference>
<dbReference type="PROSITE" id="PS51375">
    <property type="entry name" value="PPR"/>
    <property type="match status" value="1"/>
</dbReference>
<dbReference type="Pfam" id="PF01535">
    <property type="entry name" value="PPR"/>
    <property type="match status" value="1"/>
</dbReference>
<evidence type="ECO:0008006" key="5">
    <source>
        <dbReference type="Google" id="ProtNLM"/>
    </source>
</evidence>
<proteinExistence type="predicted"/>
<dbReference type="PANTHER" id="PTHR47942">
    <property type="entry name" value="TETRATRICOPEPTIDE REPEAT (TPR)-LIKE SUPERFAMILY PROTEIN-RELATED"/>
    <property type="match status" value="1"/>
</dbReference>
<reference evidence="4" key="1">
    <citation type="journal article" date="2018" name="Nat. Microbiol.">
        <title>Leveraging single-cell genomics to expand the fungal tree of life.</title>
        <authorList>
            <person name="Ahrendt S.R."/>
            <person name="Quandt C.A."/>
            <person name="Ciobanu D."/>
            <person name="Clum A."/>
            <person name="Salamov A."/>
            <person name="Andreopoulos B."/>
            <person name="Cheng J.F."/>
            <person name="Woyke T."/>
            <person name="Pelin A."/>
            <person name="Henrissat B."/>
            <person name="Reynolds N.K."/>
            <person name="Benny G.L."/>
            <person name="Smith M.E."/>
            <person name="James T.Y."/>
            <person name="Grigoriev I.V."/>
        </authorList>
    </citation>
    <scope>NUCLEOTIDE SEQUENCE [LARGE SCALE GENOMIC DNA]</scope>
    <source>
        <strain evidence="4">RSA 468</strain>
    </source>
</reference>
<evidence type="ECO:0000313" key="4">
    <source>
        <dbReference type="Proteomes" id="UP000268162"/>
    </source>
</evidence>
<name>A0A4P9ZW60_9FUNG</name>
<dbReference type="Pfam" id="PF12854">
    <property type="entry name" value="PPR_1"/>
    <property type="match status" value="1"/>
</dbReference>
<dbReference type="InterPro" id="IPR051222">
    <property type="entry name" value="PPR/CCM1_RNA-binding"/>
</dbReference>
<dbReference type="PANTHER" id="PTHR47942:SF93">
    <property type="entry name" value="PENTACOTRIPEPTIDE-REPEAT REGION OF PRORP DOMAIN-CONTAINING PROTEIN"/>
    <property type="match status" value="1"/>
</dbReference>
<evidence type="ECO:0000256" key="2">
    <source>
        <dbReference type="PROSITE-ProRule" id="PRU00708"/>
    </source>
</evidence>
<keyword evidence="4" id="KW-1185">Reference proteome</keyword>
<accession>A0A4P9ZW60</accession>
<feature type="repeat" description="PPR" evidence="2">
    <location>
        <begin position="66"/>
        <end position="96"/>
    </location>
</feature>
<dbReference type="Proteomes" id="UP000268162">
    <property type="component" value="Unassembled WGS sequence"/>
</dbReference>
<dbReference type="NCBIfam" id="TIGR00756">
    <property type="entry name" value="PPR"/>
    <property type="match status" value="2"/>
</dbReference>
<protein>
    <recommendedName>
        <fullName evidence="5">Pentacotripeptide-repeat region of PRORP domain-containing protein</fullName>
    </recommendedName>
</protein>
<sequence length="321" mass="37165">MKKRGVRPSAPIFTQLIKAYLDVNQFQRAWQIFEHMRYEISQPDEVAFSHMIHACTLQNEHGIQPDAYTYNILIYACAMANDLPRARRLFLEMFEVAERNRDPRLVPNEITYSHMFLAYATIFSPVVARKIHKTKANGSFQVVKPDLDAEQALEQRIDVLREADRLFHFMGPASSSSAARFTNKLLNNYLSLLANYGQVKRALHLYQHTFTQLGLQPDGWTYETMLNLCSRENRFEEGRRIWKEYTTWSQAHETSLDLPKGTAPLAAQAGEGRDQPKQRLSLEAQLSIRSDLEKEKARMEVGKAARQEYLTYRAMINMVTK</sequence>
<dbReference type="AlphaFoldDB" id="A0A4P9ZW60"/>
<dbReference type="InterPro" id="IPR002885">
    <property type="entry name" value="PPR_rpt"/>
</dbReference>
<dbReference type="EMBL" id="ML002439">
    <property type="protein sequence ID" value="RKP37843.1"/>
    <property type="molecule type" value="Genomic_DNA"/>
</dbReference>
<dbReference type="STRING" id="215637.A0A4P9ZW60"/>
<dbReference type="Pfam" id="PF13812">
    <property type="entry name" value="PPR_3"/>
    <property type="match status" value="1"/>
</dbReference>
<dbReference type="Gene3D" id="1.25.40.10">
    <property type="entry name" value="Tetratricopeptide repeat domain"/>
    <property type="match status" value="3"/>
</dbReference>
<evidence type="ECO:0000313" key="3">
    <source>
        <dbReference type="EMBL" id="RKP37843.1"/>
    </source>
</evidence>
<evidence type="ECO:0000256" key="1">
    <source>
        <dbReference type="ARBA" id="ARBA00022737"/>
    </source>
</evidence>
<keyword evidence="1" id="KW-0677">Repeat</keyword>
<gene>
    <name evidence="3" type="ORF">BJ085DRAFT_24257</name>
</gene>